<feature type="transmembrane region" description="Helical" evidence="1">
    <location>
        <begin position="60"/>
        <end position="84"/>
    </location>
</feature>
<keyword evidence="1" id="KW-0812">Transmembrane</keyword>
<keyword evidence="3" id="KW-1185">Reference proteome</keyword>
<protein>
    <submittedName>
        <fullName evidence="2">Uncharacterized protein</fullName>
    </submittedName>
</protein>
<evidence type="ECO:0000256" key="1">
    <source>
        <dbReference type="SAM" id="Phobius"/>
    </source>
</evidence>
<evidence type="ECO:0000313" key="2">
    <source>
        <dbReference type="EMBL" id="MBB5080621.1"/>
    </source>
</evidence>
<reference evidence="2 3" key="1">
    <citation type="submission" date="2020-08" db="EMBL/GenBank/DDBJ databases">
        <title>Genomic Encyclopedia of Type Strains, Phase IV (KMG-IV): sequencing the most valuable type-strain genomes for metagenomic binning, comparative biology and taxonomic classification.</title>
        <authorList>
            <person name="Goeker M."/>
        </authorList>
    </citation>
    <scope>NUCLEOTIDE SEQUENCE [LARGE SCALE GENOMIC DNA]</scope>
    <source>
        <strain evidence="2 3">DSM 45385</strain>
    </source>
</reference>
<dbReference type="Proteomes" id="UP000568380">
    <property type="component" value="Unassembled WGS sequence"/>
</dbReference>
<feature type="transmembrane region" description="Helical" evidence="1">
    <location>
        <begin position="36"/>
        <end position="54"/>
    </location>
</feature>
<proteinExistence type="predicted"/>
<dbReference type="EMBL" id="JACHIN010000008">
    <property type="protein sequence ID" value="MBB5080621.1"/>
    <property type="molecule type" value="Genomic_DNA"/>
</dbReference>
<keyword evidence="1" id="KW-1133">Transmembrane helix</keyword>
<gene>
    <name evidence="2" type="ORF">HNR40_006108</name>
</gene>
<keyword evidence="1" id="KW-0472">Membrane</keyword>
<name>A0A7W8EIK5_9ACTN</name>
<organism evidence="2 3">
    <name type="scientific">Nonomuraea endophytica</name>
    <dbReference type="NCBI Taxonomy" id="714136"/>
    <lineage>
        <taxon>Bacteria</taxon>
        <taxon>Bacillati</taxon>
        <taxon>Actinomycetota</taxon>
        <taxon>Actinomycetes</taxon>
        <taxon>Streptosporangiales</taxon>
        <taxon>Streptosporangiaceae</taxon>
        <taxon>Nonomuraea</taxon>
    </lineage>
</organism>
<dbReference type="RefSeq" id="WP_184967239.1">
    <property type="nucleotide sequence ID" value="NZ_JACHIN010000008.1"/>
</dbReference>
<sequence length="316" mass="35629">MSLNIPAEKEFGLAEKEIPTRQERVLTTVRDRSVQVLTWVTLCGVIFVGTGWIMDGAAYVPGLLLELGVSLMLLVPLALLGLMLEKRLRKTEEHIRDATARLDALSAVTRERLIEHRRQRADLYQDAERNPTQALLRELLQDAIAVGAVAREGPRVRIAGTTLRLRLRMPAPDQNTLEAIVEEAGGGARKHLSWPEDESAEGFAERLAEILRTDHLYPGDQAYDPSDLLLRFVELLHTAVEARTGESEHDLGTVLEIPNTQWVVSREGLYCLDRHYHIPVARLTGFTDWPTYMAGQEWADRTRFGEAYHLARSLLK</sequence>
<evidence type="ECO:0000313" key="3">
    <source>
        <dbReference type="Proteomes" id="UP000568380"/>
    </source>
</evidence>
<comment type="caution">
    <text evidence="2">The sequence shown here is derived from an EMBL/GenBank/DDBJ whole genome shotgun (WGS) entry which is preliminary data.</text>
</comment>
<accession>A0A7W8EIK5</accession>
<dbReference type="AlphaFoldDB" id="A0A7W8EIK5"/>